<dbReference type="InterPro" id="IPR000569">
    <property type="entry name" value="HECT_dom"/>
</dbReference>
<dbReference type="FunFam" id="3.30.2410.10:FF:000011">
    <property type="entry name" value="Putative Ubiquitin-protein ligase E3C"/>
    <property type="match status" value="1"/>
</dbReference>
<dbReference type="FunFam" id="3.30.2160.10:FF:000002">
    <property type="entry name" value="Putative Ubiquitin-protein ligase E3C"/>
    <property type="match status" value="1"/>
</dbReference>
<dbReference type="InterPro" id="IPR035983">
    <property type="entry name" value="Hect_E3_ubiquitin_ligase"/>
</dbReference>
<reference evidence="8 9" key="1">
    <citation type="journal article" date="2013" name="Nat. Genet.">
        <title>The genome of the hydatid tapeworm Echinococcus granulosus.</title>
        <authorList>
            <person name="Zheng H."/>
            <person name="Zhang W."/>
            <person name="Zhang L."/>
            <person name="Zhang Z."/>
            <person name="Li J."/>
            <person name="Lu G."/>
            <person name="Zhu Y."/>
            <person name="Wang Y."/>
            <person name="Huang Y."/>
            <person name="Liu J."/>
            <person name="Kang H."/>
            <person name="Chen J."/>
            <person name="Wang L."/>
            <person name="Chen A."/>
            <person name="Yu S."/>
            <person name="Gao Z."/>
            <person name="Jin L."/>
            <person name="Gu W."/>
            <person name="Wang Z."/>
            <person name="Zhao L."/>
            <person name="Shi B."/>
            <person name="Wen H."/>
            <person name="Lin R."/>
            <person name="Jones M.K."/>
            <person name="Brejova B."/>
            <person name="Vinar T."/>
            <person name="Zhao G."/>
            <person name="McManus D.P."/>
            <person name="Chen Z."/>
            <person name="Zhou Y."/>
            <person name="Wang S."/>
        </authorList>
    </citation>
    <scope>NUCLEOTIDE SEQUENCE [LARGE SCALE GENOMIC DNA]</scope>
</reference>
<evidence type="ECO:0000259" key="7">
    <source>
        <dbReference type="PROSITE" id="PS50237"/>
    </source>
</evidence>
<evidence type="ECO:0000256" key="4">
    <source>
        <dbReference type="ARBA" id="ARBA00022679"/>
    </source>
</evidence>
<dbReference type="OMA" id="FEMNANN"/>
<gene>
    <name evidence="8" type="ORF">EGR_08420</name>
</gene>
<proteinExistence type="predicted"/>
<dbReference type="GO" id="GO:0061630">
    <property type="term" value="F:ubiquitin protein ligase activity"/>
    <property type="evidence" value="ECO:0007669"/>
    <property type="project" value="UniProtKB-EC"/>
</dbReference>
<dbReference type="GO" id="GO:0016874">
    <property type="term" value="F:ligase activity"/>
    <property type="evidence" value="ECO:0007669"/>
    <property type="project" value="UniProtKB-KW"/>
</dbReference>
<organism evidence="8 9">
    <name type="scientific">Echinococcus granulosus</name>
    <name type="common">Hydatid tapeworm</name>
    <dbReference type="NCBI Taxonomy" id="6210"/>
    <lineage>
        <taxon>Eukaryota</taxon>
        <taxon>Metazoa</taxon>
        <taxon>Spiralia</taxon>
        <taxon>Lophotrochozoa</taxon>
        <taxon>Platyhelminthes</taxon>
        <taxon>Cestoda</taxon>
        <taxon>Eucestoda</taxon>
        <taxon>Cyclophyllidea</taxon>
        <taxon>Taeniidae</taxon>
        <taxon>Echinococcus</taxon>
        <taxon>Echinococcus granulosus group</taxon>
    </lineage>
</organism>
<dbReference type="KEGG" id="egl:EGR_08420"/>
<dbReference type="InterPro" id="IPR044611">
    <property type="entry name" value="E3A/B/C-like"/>
</dbReference>
<evidence type="ECO:0000256" key="1">
    <source>
        <dbReference type="ARBA" id="ARBA00000885"/>
    </source>
</evidence>
<keyword evidence="9" id="KW-1185">Reference proteome</keyword>
<dbReference type="SMART" id="SM00015">
    <property type="entry name" value="IQ"/>
    <property type="match status" value="1"/>
</dbReference>
<keyword evidence="5 6" id="KW-0833">Ubl conjugation pathway</keyword>
<dbReference type="InterPro" id="IPR000048">
    <property type="entry name" value="IQ_motif_EF-hand-BS"/>
</dbReference>
<name>W6UEY5_ECHGR</name>
<protein>
    <recommendedName>
        <fullName evidence="3">HECT-type E3 ubiquitin transferase</fullName>
        <ecNumber evidence="3">2.3.2.26</ecNumber>
    </recommendedName>
</protein>
<dbReference type="PANTHER" id="PTHR45700">
    <property type="entry name" value="UBIQUITIN-PROTEIN LIGASE E3C"/>
    <property type="match status" value="1"/>
</dbReference>
<comment type="pathway">
    <text evidence="2">Protein modification; protein ubiquitination.</text>
</comment>
<dbReference type="Gene3D" id="3.90.1750.10">
    <property type="entry name" value="Hect, E3 ligase catalytic domains"/>
    <property type="match status" value="1"/>
</dbReference>
<dbReference type="PANTHER" id="PTHR45700:SF3">
    <property type="entry name" value="UBIQUITIN-PROTEIN LIGASE E3B"/>
    <property type="match status" value="1"/>
</dbReference>
<dbReference type="EMBL" id="APAU02000106">
    <property type="protein sequence ID" value="EUB56692.1"/>
    <property type="molecule type" value="Genomic_DNA"/>
</dbReference>
<dbReference type="Pfam" id="PF00632">
    <property type="entry name" value="HECT"/>
    <property type="match status" value="1"/>
</dbReference>
<feature type="active site" description="Glycyl thioester intermediate" evidence="6">
    <location>
        <position position="1324"/>
    </location>
</feature>
<feature type="domain" description="HECT" evidence="7">
    <location>
        <begin position="987"/>
        <end position="1356"/>
    </location>
</feature>
<comment type="catalytic activity">
    <reaction evidence="1">
        <text>S-ubiquitinyl-[E2 ubiquitin-conjugating enzyme]-L-cysteine + [acceptor protein]-L-lysine = [E2 ubiquitin-conjugating enzyme]-L-cysteine + N(6)-ubiquitinyl-[acceptor protein]-L-lysine.</text>
        <dbReference type="EC" id="2.3.2.26"/>
    </reaction>
</comment>
<sequence length="1356" mass="153042">MFAEVKPSVKDFVEKQKRDREQRKGERERRNAALCIQRYWRGYNSRKHLAEVLRADCCAFIGSTLGGSRSDVSYSAVSLSKLINKMKYSFKLDFDREIFEGICRYLLVSTSKCDEKCSFLSLIQSRDYLIVWISQTRWILSVCVKYFGVLNPANESDSNMMNVLLSFVLTMTNCNQWKILRDSKMKPGLVAITDSFIKDLVVHGLYPALKQLLLKGLALHIPVLTPLSLTGIFSLAVRPLLLCNFSPECISLFVVHILSVPGFVLHINSLASEAYDVIVREKLCSRVVTYLYKSLPNQSIVDCGLEGSYALCLIANLIQLSLLEVEVLVDHCEEFCIVLSRLLDLLGGFVGQKKSNLTCWHPILGWFSKPLDNYLQASAPHVASQLRLLWHGRMVRLLFADLYQQEGLGESEQTNATVPSTSISISAAKSPRFKFTEHTVSERKSVEGLLTANPPSFVSRHHGRGFSDRLGLSAFLRQLKNRIPVRKGDLGSAVGTPLKYHHHWPRESGTPGPENLPNSIKVVCMLYCFTIGSLKEIRNDILADDRRAHIHCMHLICIYLRHSIHSYHLLQRHSQSRVPLKPRSHGGGVLVDDDVGDVVRETYCSMADGFCNMPIIRHGGDVNSSSAQSIKYGFLIDSSSTVGTVMSSTVISIGGGRRTKHTGPAFTISYSGRSSLRNFMRQRNPWKIESPLLGYFAFGVREDGSGGWRLTPKCHVACVLALLVHHMSPFVGLTLGDLLPRMWRLISCAGSIKDWAPLLTLPKAGWQLAPHSSHLLHLFAAATSNLLIILDDVEVFEKHKAFEIEELLAIADFFNYLIYETVLLVSNPTSLIQPVSFENSSSTKVLELQNPHSSRISECLQLSTSNTTTTLFSICLRLLAILYNRDSRCKFTPPNFWLICGVKPSAFISDLRKEKAHATFLLKHVPHIISRKERVLLFRELVRADKAALGILGQTNCMLDSSAVGTVIMIHRNRIVEDGYQQLANLTPTQLRMKIRVQFINALGLDEVGIDLDGVFKEFLEETLRRVFDPTLNLFRATSDQRLYPSPTSHIQESHLQLFEFVGKLLAKAVYEGIIVDVPFANFFLTQVLGRQRASCYSFLDELATLDRDLYKSLTYIKHYEGDVSDLELTFSYDEDCLGQIVVHDLVPGGRYITVNNDLKISYVHRMAMFRMYKQIRGQTASFIRGFYSIINPEWLAMFSPTELQQLISGDSVNFDLEDLKQHTKYSGGFYSNHRVITWLWDILKKDFSDEERSLFLKFVTSCSKPPLLGFAYLEPPFCIRCVQYINEDQDMGDTLGSVLKGFFGFGSRRGGEEQARLPSASTCFNLLKLPNYASRATLRDKLRYAIHCNAGFELS</sequence>
<dbReference type="RefSeq" id="XP_024347888.1">
    <property type="nucleotide sequence ID" value="XM_024497669.1"/>
</dbReference>
<evidence type="ECO:0000256" key="6">
    <source>
        <dbReference type="PROSITE-ProRule" id="PRU00104"/>
    </source>
</evidence>
<comment type="caution">
    <text evidence="8">The sequence shown here is derived from an EMBL/GenBank/DDBJ whole genome shotgun (WGS) entry which is preliminary data.</text>
</comment>
<dbReference type="Gene3D" id="1.20.5.190">
    <property type="match status" value="1"/>
</dbReference>
<dbReference type="GO" id="GO:0000209">
    <property type="term" value="P:protein polyubiquitination"/>
    <property type="evidence" value="ECO:0007669"/>
    <property type="project" value="InterPro"/>
</dbReference>
<dbReference type="PROSITE" id="PS50096">
    <property type="entry name" value="IQ"/>
    <property type="match status" value="1"/>
</dbReference>
<dbReference type="EC" id="2.3.2.26" evidence="3"/>
<evidence type="ECO:0000313" key="9">
    <source>
        <dbReference type="Proteomes" id="UP000019149"/>
    </source>
</evidence>
<dbReference type="Gene3D" id="3.30.2160.10">
    <property type="entry name" value="Hect, E3 ligase catalytic domain"/>
    <property type="match status" value="1"/>
</dbReference>
<dbReference type="CTD" id="36344135"/>
<dbReference type="CDD" id="cd00078">
    <property type="entry name" value="HECTc"/>
    <property type="match status" value="1"/>
</dbReference>
<dbReference type="Proteomes" id="UP000019149">
    <property type="component" value="Unassembled WGS sequence"/>
</dbReference>
<accession>W6UEY5</accession>
<dbReference type="PROSITE" id="PS50237">
    <property type="entry name" value="HECT"/>
    <property type="match status" value="1"/>
</dbReference>
<dbReference type="Pfam" id="PF00612">
    <property type="entry name" value="IQ"/>
    <property type="match status" value="1"/>
</dbReference>
<keyword evidence="4" id="KW-0808">Transferase</keyword>
<evidence type="ECO:0000256" key="3">
    <source>
        <dbReference type="ARBA" id="ARBA00012485"/>
    </source>
</evidence>
<evidence type="ECO:0000313" key="8">
    <source>
        <dbReference type="EMBL" id="EUB56692.1"/>
    </source>
</evidence>
<evidence type="ECO:0000256" key="5">
    <source>
        <dbReference type="ARBA" id="ARBA00022786"/>
    </source>
</evidence>
<dbReference type="OrthoDB" id="8068875at2759"/>
<dbReference type="SUPFAM" id="SSF56204">
    <property type="entry name" value="Hect, E3 ligase catalytic domain"/>
    <property type="match status" value="1"/>
</dbReference>
<evidence type="ECO:0000256" key="2">
    <source>
        <dbReference type="ARBA" id="ARBA00004906"/>
    </source>
</evidence>
<keyword evidence="8" id="KW-0436">Ligase</keyword>
<dbReference type="STRING" id="6210.W6UEY5"/>
<dbReference type="Gene3D" id="3.30.2410.10">
    <property type="entry name" value="Hect, E3 ligase catalytic domain"/>
    <property type="match status" value="1"/>
</dbReference>
<dbReference type="GO" id="GO:0006511">
    <property type="term" value="P:ubiquitin-dependent protein catabolic process"/>
    <property type="evidence" value="ECO:0007669"/>
    <property type="project" value="TreeGrafter"/>
</dbReference>
<dbReference type="SMART" id="SM00119">
    <property type="entry name" value="HECTc"/>
    <property type="match status" value="1"/>
</dbReference>
<dbReference type="GeneID" id="36344135"/>